<comment type="caution">
    <text evidence="1">The sequence shown here is derived from an EMBL/GenBank/DDBJ whole genome shotgun (WGS) entry which is preliminary data.</text>
</comment>
<sequence length="149" mass="17503">MKIAIVHDFLKEYGGAERVLEVLHEIYPEAPIYTAFVDYKGLGVHAERVKKWKIIQSPFGSSYFMKKFHSPLRFLAPLVWESFDFGNYDLVISSSGWYISRGIITHPKTVHICYLHHPPRHLYGYETALEWQKYWPVRVYALLINCGLR</sequence>
<accession>A0A837IIW4</accession>
<organism evidence="1 2">
    <name type="scientific">Candidatus Azambacteria bacterium GW2011_GWC2_45_7b</name>
    <dbReference type="NCBI Taxonomy" id="1618621"/>
    <lineage>
        <taxon>Bacteria</taxon>
        <taxon>Candidatus Azamiibacteriota</taxon>
    </lineage>
</organism>
<dbReference type="Proteomes" id="UP000034909">
    <property type="component" value="Unassembled WGS sequence"/>
</dbReference>
<feature type="non-terminal residue" evidence="1">
    <location>
        <position position="149"/>
    </location>
</feature>
<dbReference type="EMBL" id="LCLF01000017">
    <property type="protein sequence ID" value="KKU12622.1"/>
    <property type="molecule type" value="Genomic_DNA"/>
</dbReference>
<protein>
    <submittedName>
        <fullName evidence="1">Glycosyltransferase</fullName>
    </submittedName>
</protein>
<dbReference type="SUPFAM" id="SSF53756">
    <property type="entry name" value="UDP-Glycosyltransferase/glycogen phosphorylase"/>
    <property type="match status" value="1"/>
</dbReference>
<evidence type="ECO:0000313" key="2">
    <source>
        <dbReference type="Proteomes" id="UP000034909"/>
    </source>
</evidence>
<reference evidence="1 2" key="1">
    <citation type="journal article" date="2015" name="Nature">
        <title>rRNA introns, odd ribosomes, and small enigmatic genomes across a large radiation of phyla.</title>
        <authorList>
            <person name="Brown C.T."/>
            <person name="Hug L.A."/>
            <person name="Thomas B.C."/>
            <person name="Sharon I."/>
            <person name="Castelle C.J."/>
            <person name="Singh A."/>
            <person name="Wilkins M.J."/>
            <person name="Williams K.H."/>
            <person name="Banfield J.F."/>
        </authorList>
    </citation>
    <scope>NUCLEOTIDE SEQUENCE [LARGE SCALE GENOMIC DNA]</scope>
</reference>
<keyword evidence="1" id="KW-0808">Transferase</keyword>
<evidence type="ECO:0000313" key="1">
    <source>
        <dbReference type="EMBL" id="KKU12622.1"/>
    </source>
</evidence>
<dbReference type="GO" id="GO:0016740">
    <property type="term" value="F:transferase activity"/>
    <property type="evidence" value="ECO:0007669"/>
    <property type="project" value="UniProtKB-KW"/>
</dbReference>
<name>A0A837IIW4_9BACT</name>
<proteinExistence type="predicted"/>
<dbReference type="AlphaFoldDB" id="A0A837IIW4"/>
<gene>
    <name evidence="1" type="ORF">UX18_C0017G0008</name>
</gene>